<name>A0A0N8HJZ6_9GAMM</name>
<dbReference type="GO" id="GO:0003700">
    <property type="term" value="F:DNA-binding transcription factor activity"/>
    <property type="evidence" value="ECO:0007669"/>
    <property type="project" value="InterPro"/>
</dbReference>
<keyword evidence="3" id="KW-0238">DNA-binding</keyword>
<dbReference type="PROSITE" id="PS50931">
    <property type="entry name" value="HTH_LYSR"/>
    <property type="match status" value="1"/>
</dbReference>
<dbReference type="GO" id="GO:0043565">
    <property type="term" value="F:sequence-specific DNA binding"/>
    <property type="evidence" value="ECO:0007669"/>
    <property type="project" value="TreeGrafter"/>
</dbReference>
<sequence>MNSKLIKTLRVFSRTVETGNMSGAAAELSMTTSAVSQHIKQLEQEIGLSLFNRSPRELTLTEAGHLYYQSCLKMLALADQASTQLQHLQNKPSGELKLVAPVGFGGGLLSEPLERLINEFDDLRIQLILTDEPIDMIKCGADLAIAIGPLTDSNLVARQLATWPLKLCAHKDHPISQIKQARWQDLSQFARIGHSNADSNAFNPSTLESKPLPKAKITVNNMQSLIKLVIDGVGYGVLPEPEVRHLLKSKELVEIAPEWAMPNYTVYAVTPARDSLAAKTRTAIDTLKLCFNHVSKQVELVD</sequence>
<dbReference type="EMBL" id="LJTC01000011">
    <property type="protein sequence ID" value="KPM82464.1"/>
    <property type="molecule type" value="Genomic_DNA"/>
</dbReference>
<dbReference type="InterPro" id="IPR058163">
    <property type="entry name" value="LysR-type_TF_proteobact-type"/>
</dbReference>
<dbReference type="AlphaFoldDB" id="A0A0N8HJZ6"/>
<dbReference type="InterPro" id="IPR036390">
    <property type="entry name" value="WH_DNA-bd_sf"/>
</dbReference>
<dbReference type="InterPro" id="IPR036388">
    <property type="entry name" value="WH-like_DNA-bd_sf"/>
</dbReference>
<comment type="similarity">
    <text evidence="1">Belongs to the LysR transcriptional regulatory family.</text>
</comment>
<comment type="caution">
    <text evidence="6">The sequence shown here is derived from an EMBL/GenBank/DDBJ whole genome shotgun (WGS) entry which is preliminary data.</text>
</comment>
<evidence type="ECO:0000256" key="2">
    <source>
        <dbReference type="ARBA" id="ARBA00023015"/>
    </source>
</evidence>
<dbReference type="Gene3D" id="3.40.190.290">
    <property type="match status" value="1"/>
</dbReference>
<dbReference type="STRING" id="570156.AOG27_15870"/>
<dbReference type="RefSeq" id="WP_054553988.1">
    <property type="nucleotide sequence ID" value="NZ_LJTC01000011.1"/>
</dbReference>
<dbReference type="FunFam" id="1.10.10.10:FF:000001">
    <property type="entry name" value="LysR family transcriptional regulator"/>
    <property type="match status" value="1"/>
</dbReference>
<dbReference type="Pfam" id="PF00126">
    <property type="entry name" value="HTH_1"/>
    <property type="match status" value="1"/>
</dbReference>
<dbReference type="PANTHER" id="PTHR30537">
    <property type="entry name" value="HTH-TYPE TRANSCRIPTIONAL REGULATOR"/>
    <property type="match status" value="1"/>
</dbReference>
<dbReference type="Proteomes" id="UP000050378">
    <property type="component" value="Unassembled WGS sequence"/>
</dbReference>
<dbReference type="PRINTS" id="PR00039">
    <property type="entry name" value="HTHLYSR"/>
</dbReference>
<dbReference type="Gene3D" id="1.10.10.10">
    <property type="entry name" value="Winged helix-like DNA-binding domain superfamily/Winged helix DNA-binding domain"/>
    <property type="match status" value="1"/>
</dbReference>
<organism evidence="6 7">
    <name type="scientific">Pseudoalteromonas lipolytica</name>
    <dbReference type="NCBI Taxonomy" id="570156"/>
    <lineage>
        <taxon>Bacteria</taxon>
        <taxon>Pseudomonadati</taxon>
        <taxon>Pseudomonadota</taxon>
        <taxon>Gammaproteobacteria</taxon>
        <taxon>Alteromonadales</taxon>
        <taxon>Pseudoalteromonadaceae</taxon>
        <taxon>Pseudoalteromonas</taxon>
    </lineage>
</organism>
<reference evidence="6 7" key="1">
    <citation type="submission" date="2015-09" db="EMBL/GenBank/DDBJ databases">
        <title>Draft Genome Sequence of Pseudoalteromonas lipolytica UCD-48B.</title>
        <authorList>
            <person name="Krusor M."/>
            <person name="Coil D.A."/>
            <person name="Lang J.M."/>
            <person name="Eisen J.A."/>
            <person name="Alexiev A."/>
        </authorList>
    </citation>
    <scope>NUCLEOTIDE SEQUENCE [LARGE SCALE GENOMIC DNA]</scope>
    <source>
        <strain evidence="6 7">UCD-48B</strain>
    </source>
</reference>
<keyword evidence="2" id="KW-0805">Transcription regulation</keyword>
<evidence type="ECO:0000256" key="1">
    <source>
        <dbReference type="ARBA" id="ARBA00009437"/>
    </source>
</evidence>
<gene>
    <name evidence="6" type="ORF">AOG27_15870</name>
</gene>
<dbReference type="OrthoDB" id="8678019at2"/>
<dbReference type="CDD" id="cd08422">
    <property type="entry name" value="PBP2_CrgA_like"/>
    <property type="match status" value="1"/>
</dbReference>
<evidence type="ECO:0000256" key="4">
    <source>
        <dbReference type="ARBA" id="ARBA00023163"/>
    </source>
</evidence>
<dbReference type="PANTHER" id="PTHR30537:SF30">
    <property type="entry name" value="TRANSCRIPTIONAL REGULATOR-RELATED"/>
    <property type="match status" value="1"/>
</dbReference>
<evidence type="ECO:0000256" key="3">
    <source>
        <dbReference type="ARBA" id="ARBA00023125"/>
    </source>
</evidence>
<dbReference type="InterPro" id="IPR000847">
    <property type="entry name" value="LysR_HTH_N"/>
</dbReference>
<evidence type="ECO:0000259" key="5">
    <source>
        <dbReference type="PROSITE" id="PS50931"/>
    </source>
</evidence>
<dbReference type="SUPFAM" id="SSF53850">
    <property type="entry name" value="Periplasmic binding protein-like II"/>
    <property type="match status" value="1"/>
</dbReference>
<keyword evidence="4" id="KW-0804">Transcription</keyword>
<proteinExistence type="inferred from homology"/>
<dbReference type="SUPFAM" id="SSF46785">
    <property type="entry name" value="Winged helix' DNA-binding domain"/>
    <property type="match status" value="1"/>
</dbReference>
<evidence type="ECO:0000313" key="7">
    <source>
        <dbReference type="Proteomes" id="UP000050378"/>
    </source>
</evidence>
<protein>
    <submittedName>
        <fullName evidence="6">LysR family transcriptional regulator</fullName>
    </submittedName>
</protein>
<dbReference type="InterPro" id="IPR005119">
    <property type="entry name" value="LysR_subst-bd"/>
</dbReference>
<evidence type="ECO:0000313" key="6">
    <source>
        <dbReference type="EMBL" id="KPM82464.1"/>
    </source>
</evidence>
<dbReference type="PATRIC" id="fig|570156.3.peg.1094"/>
<dbReference type="Pfam" id="PF03466">
    <property type="entry name" value="LysR_substrate"/>
    <property type="match status" value="1"/>
</dbReference>
<accession>A0A0N8HJZ6</accession>
<dbReference type="GO" id="GO:0006351">
    <property type="term" value="P:DNA-templated transcription"/>
    <property type="evidence" value="ECO:0007669"/>
    <property type="project" value="TreeGrafter"/>
</dbReference>
<feature type="domain" description="HTH lysR-type" evidence="5">
    <location>
        <begin position="1"/>
        <end position="61"/>
    </location>
</feature>